<proteinExistence type="predicted"/>
<dbReference type="AlphaFoldDB" id="A0A328BBK0"/>
<dbReference type="RefSeq" id="WP_111277572.1">
    <property type="nucleotide sequence ID" value="NZ_QFYS01000009.1"/>
</dbReference>
<comment type="caution">
    <text evidence="1">The sequence shown here is derived from an EMBL/GenBank/DDBJ whole genome shotgun (WGS) entry which is preliminary data.</text>
</comment>
<gene>
    <name evidence="1" type="ORF">DJ019_17865</name>
</gene>
<dbReference type="Gene3D" id="2.60.120.620">
    <property type="entry name" value="q2cbj1_9rhob like domain"/>
    <property type="match status" value="1"/>
</dbReference>
<name>A0A328BBK0_9CAUL</name>
<accession>A0A328BBK0</accession>
<evidence type="ECO:0000313" key="2">
    <source>
        <dbReference type="Proteomes" id="UP000249524"/>
    </source>
</evidence>
<dbReference type="SUPFAM" id="SSF51197">
    <property type="entry name" value="Clavaminate synthase-like"/>
    <property type="match status" value="1"/>
</dbReference>
<keyword evidence="1" id="KW-0223">Dioxygenase</keyword>
<keyword evidence="1" id="KW-0560">Oxidoreductase</keyword>
<dbReference type="GO" id="GO:0016706">
    <property type="term" value="F:2-oxoglutarate-dependent dioxygenase activity"/>
    <property type="evidence" value="ECO:0007669"/>
    <property type="project" value="UniProtKB-ARBA"/>
</dbReference>
<evidence type="ECO:0000313" key="1">
    <source>
        <dbReference type="EMBL" id="RAK63134.1"/>
    </source>
</evidence>
<reference evidence="1 2" key="1">
    <citation type="submission" date="2018-05" db="EMBL/GenBank/DDBJ databases">
        <authorList>
            <person name="Lanie J.A."/>
            <person name="Ng W.-L."/>
            <person name="Kazmierczak K.M."/>
            <person name="Andrzejewski T.M."/>
            <person name="Davidsen T.M."/>
            <person name="Wayne K.J."/>
            <person name="Tettelin H."/>
            <person name="Glass J.I."/>
            <person name="Rusch D."/>
            <person name="Podicherti R."/>
            <person name="Tsui H.-C.T."/>
            <person name="Winkler M.E."/>
        </authorList>
    </citation>
    <scope>NUCLEOTIDE SEQUENCE [LARGE SCALE GENOMIC DNA]</scope>
    <source>
        <strain evidence="1 2">BUT-10</strain>
    </source>
</reference>
<organism evidence="1 2">
    <name type="scientific">Phenylobacterium kunshanense</name>
    <dbReference type="NCBI Taxonomy" id="1445034"/>
    <lineage>
        <taxon>Bacteria</taxon>
        <taxon>Pseudomonadati</taxon>
        <taxon>Pseudomonadota</taxon>
        <taxon>Alphaproteobacteria</taxon>
        <taxon>Caulobacterales</taxon>
        <taxon>Caulobacteraceae</taxon>
        <taxon>Phenylobacterium</taxon>
    </lineage>
</organism>
<dbReference type="Proteomes" id="UP000249524">
    <property type="component" value="Unassembled WGS sequence"/>
</dbReference>
<dbReference type="Pfam" id="PF05721">
    <property type="entry name" value="PhyH"/>
    <property type="match status" value="1"/>
</dbReference>
<dbReference type="InterPro" id="IPR008775">
    <property type="entry name" value="Phytyl_CoA_dOase-like"/>
</dbReference>
<sequence>MPSRDAKLELGRDGAELAPLALDGDALAALERVIADQPRDVAGVRLYGVEGLAPLLQADGPIGFAAAQALGMGARPVRAILFDKTPSSNWSLAWHQDRVVAVRERKDVEGFGPWTRKHGALHVAPPFHVLARMLTLRVHLDPTPETNAPLLIAPGSHRLGRIAEADVARVVRDCGIAACLAEAGDVWIYATPILHASERASGARHPRVLQVDYSADDLPSGLQWLGV</sequence>
<protein>
    <submittedName>
        <fullName evidence="1">Phytanoyl-CoA dioxygenase</fullName>
    </submittedName>
</protein>
<dbReference type="EMBL" id="QFYS01000009">
    <property type="protein sequence ID" value="RAK63134.1"/>
    <property type="molecule type" value="Genomic_DNA"/>
</dbReference>
<keyword evidence="2" id="KW-1185">Reference proteome</keyword>
<dbReference type="OrthoDB" id="9791262at2"/>